<dbReference type="Proteomes" id="UP000242144">
    <property type="component" value="Unassembled WGS sequence"/>
</dbReference>
<dbReference type="AlphaFoldDB" id="A0AAE5T213"/>
<dbReference type="Proteomes" id="UP000242008">
    <property type="component" value="Unassembled WGS sequence"/>
</dbReference>
<feature type="transmembrane region" description="Helical" evidence="10">
    <location>
        <begin position="35"/>
        <end position="53"/>
    </location>
</feature>
<keyword evidence="5 9" id="KW-0812">Transmembrane</keyword>
<evidence type="ECO:0000313" key="15">
    <source>
        <dbReference type="Proteomes" id="UP000242008"/>
    </source>
</evidence>
<sequence>MNDNFLAIPFLLPLIGALLLVILNKQVRLSRMLSLIIVFVSFVSSLVMLIYVVNNEPLKLDFSGWRAPFGIQYVGDALSLLLVTTTHFVVFMIIGFGFGRGEKRASRYYLPSFVLFLTVGVVGSFLTADLFNLYVMFEIMLLASFVLVTLGQSVEQLRASIIYVVLNVIGSWILLIGIGLLYRQLGTLNYTHIAMRIRELDDPTAIHLVSMSFIVAFGSKAALVLFMWLPKAYAVLNTELAALFASLMTKVGAYALIRFYTLIFNQSGAVTEPLFVVLACMTMIIGAVGTVAYKDIKKIAAYQVILSIGFVIFGLGTHTFNGINGAIFYLMNDIVVKALLFFVIGIIVYTTGYRQYRHLKGLARKEPWLGVAFIVVTLAIGGVPPFSGFPGKLFIFIGAIEHQHFIGLTLMIVTSLIGMYSLFRVFFYMYAGNEEKGAELTYHPIRPVRKRIIMIMTGVVLLIGLAAPVIMKATEQATAMNMNVDQYIEMVNPELRGDHS</sequence>
<feature type="transmembrane region" description="Helical" evidence="10">
    <location>
        <begin position="162"/>
        <end position="185"/>
    </location>
</feature>
<dbReference type="EMBL" id="PZCM01000005">
    <property type="protein sequence ID" value="PTG27594.1"/>
    <property type="molecule type" value="Genomic_DNA"/>
</dbReference>
<feature type="domain" description="NADH:quinone oxidoreductase/Mrp antiporter transmembrane" evidence="11">
    <location>
        <begin position="129"/>
        <end position="417"/>
    </location>
</feature>
<dbReference type="PRINTS" id="PR01437">
    <property type="entry name" value="NUOXDRDTASE4"/>
</dbReference>
<feature type="transmembrane region" description="Helical" evidence="10">
    <location>
        <begin position="73"/>
        <end position="96"/>
    </location>
</feature>
<dbReference type="PANTHER" id="PTHR42703">
    <property type="entry name" value="NADH DEHYDROGENASE"/>
    <property type="match status" value="1"/>
</dbReference>
<dbReference type="EMBL" id="PZBZ01000002">
    <property type="protein sequence ID" value="PTG17071.1"/>
    <property type="molecule type" value="Genomic_DNA"/>
</dbReference>
<evidence type="ECO:0000256" key="8">
    <source>
        <dbReference type="ARBA" id="ARBA00023136"/>
    </source>
</evidence>
<feature type="transmembrane region" description="Helical" evidence="10">
    <location>
        <begin position="6"/>
        <end position="23"/>
    </location>
</feature>
<evidence type="ECO:0000313" key="12">
    <source>
        <dbReference type="EMBL" id="PTG17071.1"/>
    </source>
</evidence>
<dbReference type="Pfam" id="PF00361">
    <property type="entry name" value="Proton_antipo_M"/>
    <property type="match status" value="1"/>
</dbReference>
<dbReference type="NCBIfam" id="NF009306">
    <property type="entry name" value="PRK12663.1"/>
    <property type="match status" value="1"/>
</dbReference>
<evidence type="ECO:0000256" key="5">
    <source>
        <dbReference type="ARBA" id="ARBA00022692"/>
    </source>
</evidence>
<keyword evidence="6 10" id="KW-1133">Transmembrane helix</keyword>
<evidence type="ECO:0000313" key="13">
    <source>
        <dbReference type="EMBL" id="PTG27594.1"/>
    </source>
</evidence>
<evidence type="ECO:0000256" key="10">
    <source>
        <dbReference type="SAM" id="Phobius"/>
    </source>
</evidence>
<evidence type="ECO:0000256" key="6">
    <source>
        <dbReference type="ARBA" id="ARBA00022989"/>
    </source>
</evidence>
<feature type="transmembrane region" description="Helical" evidence="10">
    <location>
        <begin position="205"/>
        <end position="228"/>
    </location>
</feature>
<keyword evidence="3" id="KW-0050">Antiport</keyword>
<evidence type="ECO:0000313" key="14">
    <source>
        <dbReference type="EMBL" id="PTG70114.1"/>
    </source>
</evidence>
<evidence type="ECO:0000256" key="1">
    <source>
        <dbReference type="ARBA" id="ARBA00004651"/>
    </source>
</evidence>
<evidence type="ECO:0000256" key="3">
    <source>
        <dbReference type="ARBA" id="ARBA00022449"/>
    </source>
</evidence>
<dbReference type="PANTHER" id="PTHR42703:SF1">
    <property type="entry name" value="NA(+)_H(+) ANTIPORTER SUBUNIT D1"/>
    <property type="match status" value="1"/>
</dbReference>
<keyword evidence="8 10" id="KW-0472">Membrane</keyword>
<feature type="transmembrane region" description="Helical" evidence="10">
    <location>
        <begin position="108"/>
        <end position="127"/>
    </location>
</feature>
<evidence type="ECO:0000259" key="11">
    <source>
        <dbReference type="Pfam" id="PF00361"/>
    </source>
</evidence>
<reference evidence="15 16" key="1">
    <citation type="journal article" date="2016" name="Front. Microbiol.">
        <title>Comprehensive Phylogenetic Analysis of Bovine Non-aureus Staphylococci Species Based on Whole-Genome Sequencing.</title>
        <authorList>
            <person name="Naushad S."/>
            <person name="Barkema H.W."/>
            <person name="Luby C."/>
            <person name="Condas L.A."/>
            <person name="Nobrega D.B."/>
            <person name="Carson D.A."/>
            <person name="De Buck J."/>
        </authorList>
    </citation>
    <scope>NUCLEOTIDE SEQUENCE [LARGE SCALE GENOMIC DNA]</scope>
    <source>
        <strain evidence="13 16">SNUC 105</strain>
        <strain evidence="14 15">SNUC 1363</strain>
        <strain evidence="12 17">SNUC 505</strain>
    </source>
</reference>
<feature type="transmembrane region" description="Helical" evidence="10">
    <location>
        <begin position="133"/>
        <end position="150"/>
    </location>
</feature>
<evidence type="ECO:0000256" key="2">
    <source>
        <dbReference type="ARBA" id="ARBA00005346"/>
    </source>
</evidence>
<dbReference type="EMBL" id="PZAO01000008">
    <property type="protein sequence ID" value="PTG70114.1"/>
    <property type="molecule type" value="Genomic_DNA"/>
</dbReference>
<keyword evidence="3" id="KW-0813">Transport</keyword>
<dbReference type="GO" id="GO:0015297">
    <property type="term" value="F:antiporter activity"/>
    <property type="evidence" value="ECO:0007669"/>
    <property type="project" value="UniProtKB-KW"/>
</dbReference>
<accession>A0AAE5T213</accession>
<gene>
    <name evidence="13" type="ORF">BU638_05890</name>
    <name evidence="12" type="ORF">BU653_00545</name>
    <name evidence="14" type="ORF">BU676_04700</name>
</gene>
<reference evidence="12" key="2">
    <citation type="submission" date="2018-03" db="EMBL/GenBank/DDBJ databases">
        <authorList>
            <person name="Naushad S."/>
        </authorList>
    </citation>
    <scope>NUCLEOTIDE SEQUENCE</scope>
    <source>
        <strain evidence="13">SNUC 105</strain>
        <strain evidence="14">SNUC 1363</strain>
        <strain evidence="12">SNUC 505</strain>
    </source>
</reference>
<feature type="transmembrane region" description="Helical" evidence="10">
    <location>
        <begin position="452"/>
        <end position="471"/>
    </location>
</feature>
<keyword evidence="4" id="KW-1003">Cell membrane</keyword>
<evidence type="ECO:0000313" key="16">
    <source>
        <dbReference type="Proteomes" id="UP000242144"/>
    </source>
</evidence>
<feature type="transmembrane region" description="Helical" evidence="10">
    <location>
        <begin position="240"/>
        <end position="261"/>
    </location>
</feature>
<dbReference type="InterPro" id="IPR001750">
    <property type="entry name" value="ND/Mrp_TM"/>
</dbReference>
<feature type="transmembrane region" description="Helical" evidence="10">
    <location>
        <begin position="406"/>
        <end position="431"/>
    </location>
</feature>
<name>A0AAE5T213_STACR</name>
<proteinExistence type="inferred from homology"/>
<dbReference type="Proteomes" id="UP000242704">
    <property type="component" value="Unassembled WGS sequence"/>
</dbReference>
<organism evidence="12 17">
    <name type="scientific">Staphylococcus chromogenes</name>
    <name type="common">Staphylococcus hyicus subsp. chromogenes</name>
    <dbReference type="NCBI Taxonomy" id="46126"/>
    <lineage>
        <taxon>Bacteria</taxon>
        <taxon>Bacillati</taxon>
        <taxon>Bacillota</taxon>
        <taxon>Bacilli</taxon>
        <taxon>Bacillales</taxon>
        <taxon>Staphylococcaceae</taxon>
        <taxon>Staphylococcus</taxon>
    </lineage>
</organism>
<comment type="subcellular location">
    <subcellularLocation>
        <location evidence="1">Cell membrane</location>
        <topology evidence="1">Multi-pass membrane protein</topology>
    </subcellularLocation>
    <subcellularLocation>
        <location evidence="9">Membrane</location>
        <topology evidence="9">Multi-pass membrane protein</topology>
    </subcellularLocation>
</comment>
<keyword evidence="7" id="KW-0406">Ion transport</keyword>
<comment type="similarity">
    <text evidence="2">Belongs to the CPA3 antiporters (TC 2.A.63) subunit D family.</text>
</comment>
<evidence type="ECO:0000313" key="17">
    <source>
        <dbReference type="Proteomes" id="UP000242704"/>
    </source>
</evidence>
<dbReference type="GO" id="GO:0005886">
    <property type="term" value="C:plasma membrane"/>
    <property type="evidence" value="ECO:0007669"/>
    <property type="project" value="UniProtKB-SubCell"/>
</dbReference>
<protein>
    <submittedName>
        <fullName evidence="12">Na+/H+ antiporter subunit D</fullName>
    </submittedName>
</protein>
<evidence type="ECO:0000256" key="7">
    <source>
        <dbReference type="ARBA" id="ARBA00023065"/>
    </source>
</evidence>
<feature type="transmembrane region" description="Helical" evidence="10">
    <location>
        <begin position="300"/>
        <end position="320"/>
    </location>
</feature>
<dbReference type="InterPro" id="IPR003918">
    <property type="entry name" value="NADH_UbQ_OxRdtase"/>
</dbReference>
<dbReference type="GO" id="GO:0042773">
    <property type="term" value="P:ATP synthesis coupled electron transport"/>
    <property type="evidence" value="ECO:0007669"/>
    <property type="project" value="InterPro"/>
</dbReference>
<evidence type="ECO:0000256" key="4">
    <source>
        <dbReference type="ARBA" id="ARBA00022475"/>
    </source>
</evidence>
<dbReference type="InterPro" id="IPR050586">
    <property type="entry name" value="CPA3_Na-H_Antiporter_D"/>
</dbReference>
<feature type="transmembrane region" description="Helical" evidence="10">
    <location>
        <begin position="368"/>
        <end position="386"/>
    </location>
</feature>
<dbReference type="RefSeq" id="WP_037572743.1">
    <property type="nucleotide sequence ID" value="NZ_BMDK01000001.1"/>
</dbReference>
<keyword evidence="15" id="KW-1185">Reference proteome</keyword>
<dbReference type="GO" id="GO:0008137">
    <property type="term" value="F:NADH dehydrogenase (ubiquinone) activity"/>
    <property type="evidence" value="ECO:0007669"/>
    <property type="project" value="InterPro"/>
</dbReference>
<feature type="transmembrane region" description="Helical" evidence="10">
    <location>
        <begin position="273"/>
        <end position="293"/>
    </location>
</feature>
<evidence type="ECO:0000256" key="9">
    <source>
        <dbReference type="RuleBase" id="RU000320"/>
    </source>
</evidence>
<feature type="transmembrane region" description="Helical" evidence="10">
    <location>
        <begin position="326"/>
        <end position="348"/>
    </location>
</feature>
<comment type="caution">
    <text evidence="12">The sequence shown here is derived from an EMBL/GenBank/DDBJ whole genome shotgun (WGS) entry which is preliminary data.</text>
</comment>